<reference evidence="1 2" key="1">
    <citation type="journal article" date="2021" name="BMC Genomics">
        <title>Datura genome reveals duplications of psychoactive alkaloid biosynthetic genes and high mutation rate following tissue culture.</title>
        <authorList>
            <person name="Rajewski A."/>
            <person name="Carter-House D."/>
            <person name="Stajich J."/>
            <person name="Litt A."/>
        </authorList>
    </citation>
    <scope>NUCLEOTIDE SEQUENCE [LARGE SCALE GENOMIC DNA]</scope>
    <source>
        <strain evidence="1">AR-01</strain>
    </source>
</reference>
<accession>A0ABS8VBV8</accession>
<name>A0ABS8VBV8_DATST</name>
<gene>
    <name evidence="1" type="ORF">HAX54_030907</name>
</gene>
<protein>
    <submittedName>
        <fullName evidence="1">Uncharacterized protein</fullName>
    </submittedName>
</protein>
<dbReference type="Proteomes" id="UP000823775">
    <property type="component" value="Unassembled WGS sequence"/>
</dbReference>
<sequence>MAPTSSPPQEPHVRVPLHTAQVAKALSFTLGKRFAVAKLTARLSTRAKLRPRLLVTTGRLIPSPKIFLWPNYRLEDLAFHREDCPPNSKFFPGSVNLVDYDNSRDYK</sequence>
<dbReference type="EMBL" id="JACEIK010003887">
    <property type="protein sequence ID" value="MCD9643440.1"/>
    <property type="molecule type" value="Genomic_DNA"/>
</dbReference>
<proteinExistence type="predicted"/>
<organism evidence="1 2">
    <name type="scientific">Datura stramonium</name>
    <name type="common">Jimsonweed</name>
    <name type="synonym">Common thornapple</name>
    <dbReference type="NCBI Taxonomy" id="4076"/>
    <lineage>
        <taxon>Eukaryota</taxon>
        <taxon>Viridiplantae</taxon>
        <taxon>Streptophyta</taxon>
        <taxon>Embryophyta</taxon>
        <taxon>Tracheophyta</taxon>
        <taxon>Spermatophyta</taxon>
        <taxon>Magnoliopsida</taxon>
        <taxon>eudicotyledons</taxon>
        <taxon>Gunneridae</taxon>
        <taxon>Pentapetalae</taxon>
        <taxon>asterids</taxon>
        <taxon>lamiids</taxon>
        <taxon>Solanales</taxon>
        <taxon>Solanaceae</taxon>
        <taxon>Solanoideae</taxon>
        <taxon>Datureae</taxon>
        <taxon>Datura</taxon>
    </lineage>
</organism>
<evidence type="ECO:0000313" key="2">
    <source>
        <dbReference type="Proteomes" id="UP000823775"/>
    </source>
</evidence>
<evidence type="ECO:0000313" key="1">
    <source>
        <dbReference type="EMBL" id="MCD9643440.1"/>
    </source>
</evidence>
<comment type="caution">
    <text evidence="1">The sequence shown here is derived from an EMBL/GenBank/DDBJ whole genome shotgun (WGS) entry which is preliminary data.</text>
</comment>
<keyword evidence="2" id="KW-1185">Reference proteome</keyword>